<dbReference type="InterPro" id="IPR001173">
    <property type="entry name" value="Glyco_trans_2-like"/>
</dbReference>
<feature type="transmembrane region" description="Helical" evidence="1">
    <location>
        <begin position="247"/>
        <end position="265"/>
    </location>
</feature>
<accession>A0A0G0ZJ39</accession>
<dbReference type="CDD" id="cd00761">
    <property type="entry name" value="Glyco_tranf_GTA_type"/>
    <property type="match status" value="1"/>
</dbReference>
<evidence type="ECO:0000256" key="1">
    <source>
        <dbReference type="SAM" id="Phobius"/>
    </source>
</evidence>
<keyword evidence="1" id="KW-1133">Transmembrane helix</keyword>
<feature type="domain" description="Glycosyltransferase 2-like" evidence="2">
    <location>
        <begin position="12"/>
        <end position="130"/>
    </location>
</feature>
<dbReference type="SUPFAM" id="SSF53448">
    <property type="entry name" value="Nucleotide-diphospho-sugar transferases"/>
    <property type="match status" value="1"/>
</dbReference>
<evidence type="ECO:0000259" key="2">
    <source>
        <dbReference type="Pfam" id="PF00535"/>
    </source>
</evidence>
<dbReference type="InterPro" id="IPR029044">
    <property type="entry name" value="Nucleotide-diphossugar_trans"/>
</dbReference>
<evidence type="ECO:0000313" key="3">
    <source>
        <dbReference type="EMBL" id="KKS13013.1"/>
    </source>
</evidence>
<dbReference type="Proteomes" id="UP000034753">
    <property type="component" value="Unassembled WGS sequence"/>
</dbReference>
<dbReference type="PANTHER" id="PTHR43630">
    <property type="entry name" value="POLY-BETA-1,6-N-ACETYL-D-GLUCOSAMINE SYNTHASE"/>
    <property type="match status" value="1"/>
</dbReference>
<keyword evidence="1" id="KW-0472">Membrane</keyword>
<gene>
    <name evidence="3" type="ORF">UU67_C0034G0006</name>
</gene>
<dbReference type="EMBL" id="LCBN01000034">
    <property type="protein sequence ID" value="KKS13013.1"/>
    <property type="molecule type" value="Genomic_DNA"/>
</dbReference>
<dbReference type="AlphaFoldDB" id="A0A0G0ZJ39"/>
<dbReference type="PANTHER" id="PTHR43630:SF2">
    <property type="entry name" value="GLYCOSYLTRANSFERASE"/>
    <property type="match status" value="1"/>
</dbReference>
<comment type="caution">
    <text evidence="3">The sequence shown here is derived from an EMBL/GenBank/DDBJ whole genome shotgun (WGS) entry which is preliminary data.</text>
</comment>
<organism evidence="3 4">
    <name type="scientific">Candidatus Daviesbacteria bacterium GW2011_GWB1_41_5</name>
    <dbReference type="NCBI Taxonomy" id="1618429"/>
    <lineage>
        <taxon>Bacteria</taxon>
        <taxon>Candidatus Daviesiibacteriota</taxon>
    </lineage>
</organism>
<dbReference type="GO" id="GO:0016740">
    <property type="term" value="F:transferase activity"/>
    <property type="evidence" value="ECO:0007669"/>
    <property type="project" value="UniProtKB-KW"/>
</dbReference>
<evidence type="ECO:0000313" key="4">
    <source>
        <dbReference type="Proteomes" id="UP000034753"/>
    </source>
</evidence>
<sequence>MKAKFDSPLVTVSIPTKNSAKTIGLSLAAVKRQTYTNIEINIVDAESHDETVKIAKDALVKDVLFCTGSLLKSRYIGVREARGDYVLLLDSDQILQKTAVEDAVRIFTSDDVDMLALEETVYEENSFLETLFALDRKLINTVNNLSEFTGVIMPRFFKTSLIRAAYRNIPKSLFVKTGGPDHAIVYYEAKRLSHNVGVIKNAVKHKEPTTYSQFWKKYYHWGYTSLDAHYGKYKHLMSRKERFRTGLFTKGLILASFGSILLLILKGVPFKIGYFTAAVQKSIKKLHN</sequence>
<keyword evidence="3" id="KW-0808">Transferase</keyword>
<name>A0A0G0ZJ39_9BACT</name>
<reference evidence="3 4" key="1">
    <citation type="journal article" date="2015" name="Nature">
        <title>rRNA introns, odd ribosomes, and small enigmatic genomes across a large radiation of phyla.</title>
        <authorList>
            <person name="Brown C.T."/>
            <person name="Hug L.A."/>
            <person name="Thomas B.C."/>
            <person name="Sharon I."/>
            <person name="Castelle C.J."/>
            <person name="Singh A."/>
            <person name="Wilkins M.J."/>
            <person name="Williams K.H."/>
            <person name="Banfield J.F."/>
        </authorList>
    </citation>
    <scope>NUCLEOTIDE SEQUENCE [LARGE SCALE GENOMIC DNA]</scope>
</reference>
<dbReference type="Pfam" id="PF00535">
    <property type="entry name" value="Glycos_transf_2"/>
    <property type="match status" value="1"/>
</dbReference>
<dbReference type="Gene3D" id="3.90.550.10">
    <property type="entry name" value="Spore Coat Polysaccharide Biosynthesis Protein SpsA, Chain A"/>
    <property type="match status" value="1"/>
</dbReference>
<proteinExistence type="predicted"/>
<keyword evidence="1" id="KW-0812">Transmembrane</keyword>
<protein>
    <submittedName>
        <fullName evidence="3">Glycosyl transferase, family 2</fullName>
    </submittedName>
</protein>